<reference evidence="13" key="1">
    <citation type="submission" date="2013-11" db="EMBL/GenBank/DDBJ databases">
        <title>Comparative genomics of Ignicoccus.</title>
        <authorList>
            <person name="Podar M."/>
        </authorList>
    </citation>
    <scope>NUCLEOTIDE SEQUENCE</scope>
    <source>
        <strain evidence="13">DSM 13166</strain>
    </source>
</reference>
<dbReference type="PANTHER" id="PTHR42781">
    <property type="entry name" value="SPERMIDINE/PUTRESCINE IMPORT ATP-BINDING PROTEIN POTA"/>
    <property type="match status" value="1"/>
</dbReference>
<evidence type="ECO:0000259" key="12">
    <source>
        <dbReference type="PROSITE" id="PS50893"/>
    </source>
</evidence>
<dbReference type="Pfam" id="PF00005">
    <property type="entry name" value="ABC_tran"/>
    <property type="match status" value="1"/>
</dbReference>
<dbReference type="AlphaFoldDB" id="A0A977KB59"/>
<evidence type="ECO:0000256" key="2">
    <source>
        <dbReference type="ARBA" id="ARBA00022448"/>
    </source>
</evidence>
<protein>
    <recommendedName>
        <fullName evidence="9">Molybdate/tungstate import ATP-binding protein WtpC</fullName>
        <ecNumber evidence="8">7.3.2.6</ecNumber>
    </recommendedName>
</protein>
<dbReference type="PANTHER" id="PTHR42781:SF4">
    <property type="entry name" value="SPERMIDINE_PUTRESCINE IMPORT ATP-BINDING PROTEIN POTA"/>
    <property type="match status" value="1"/>
</dbReference>
<dbReference type="InterPro" id="IPR027417">
    <property type="entry name" value="P-loop_NTPase"/>
</dbReference>
<dbReference type="PROSITE" id="PS00211">
    <property type="entry name" value="ABC_TRANSPORTER_1"/>
    <property type="match status" value="1"/>
</dbReference>
<comment type="subunit">
    <text evidence="7">The complex is composed of two ATP-binding proteins (WtpC), two transmembrane proteins (WtpB) and a solute-binding protein (WtpA).</text>
</comment>
<comment type="subcellular location">
    <subcellularLocation>
        <location evidence="1">Cell membrane</location>
    </subcellularLocation>
</comment>
<proteinExistence type="inferred from homology"/>
<feature type="domain" description="ABC transporter" evidence="12">
    <location>
        <begin position="4"/>
        <end position="234"/>
    </location>
</feature>
<evidence type="ECO:0000256" key="4">
    <source>
        <dbReference type="ARBA" id="ARBA00022741"/>
    </source>
</evidence>
<comment type="function">
    <text evidence="11">Part of the ABC transporter complex WtpABC involved in molybdate/tungstate import. Responsible for energy coupling to the transport system.</text>
</comment>
<evidence type="ECO:0000256" key="7">
    <source>
        <dbReference type="ARBA" id="ARBA00038781"/>
    </source>
</evidence>
<dbReference type="Gene3D" id="3.40.50.300">
    <property type="entry name" value="P-loop containing nucleotide triphosphate hydrolases"/>
    <property type="match status" value="1"/>
</dbReference>
<evidence type="ECO:0000256" key="10">
    <source>
        <dbReference type="ARBA" id="ARBA00047936"/>
    </source>
</evidence>
<dbReference type="InterPro" id="IPR008995">
    <property type="entry name" value="Mo/tungstate-bd_C_term_dom"/>
</dbReference>
<dbReference type="GO" id="GO:0005524">
    <property type="term" value="F:ATP binding"/>
    <property type="evidence" value="ECO:0007669"/>
    <property type="project" value="UniProtKB-KW"/>
</dbReference>
<organism evidence="13 14">
    <name type="scientific">Ignicoccus pacificus DSM 13166</name>
    <dbReference type="NCBI Taxonomy" id="940294"/>
    <lineage>
        <taxon>Archaea</taxon>
        <taxon>Thermoproteota</taxon>
        <taxon>Thermoprotei</taxon>
        <taxon>Desulfurococcales</taxon>
        <taxon>Desulfurococcaceae</taxon>
        <taxon>Ignicoccus</taxon>
    </lineage>
</organism>
<dbReference type="SMART" id="SM00382">
    <property type="entry name" value="AAA"/>
    <property type="match status" value="1"/>
</dbReference>
<dbReference type="EMBL" id="CP006868">
    <property type="protein sequence ID" value="UXD21656.1"/>
    <property type="molecule type" value="Genomic_DNA"/>
</dbReference>
<evidence type="ECO:0000313" key="14">
    <source>
        <dbReference type="Proteomes" id="UP001063698"/>
    </source>
</evidence>
<sequence>MTQVIIRDLRKKLGKNEILKGINLEIRSGEFFAILGPSGSGKTTLLRLIAGFEVPDSGQILFDDKDVTYLRPDERGVAMVFQNWALWPHMTVYENVAYGLKIKKLPKEEIDKKVRWALELLGLEGMENRYPHQLSGGQQQRVALARALVVEPKVLLLDEPLSNLDARLRLKLRGEIRKLQKELGITAIYVTHDQEEALAIADRLALLRNGRIEESGTPEEIYQNPKKLFTAIFIGKTSYAKGVVEEVDGDKAKVRVGENLVESVAHGVNKGEEAIVVFKADMCKLTPKQGRTAIRGRVTVPMYMGAFVEVRMVPLGYKKELTFYIPEQEVPPPGSEITVYLPVKAVHSYPVEEGVIEEEEEE</sequence>
<dbReference type="EC" id="7.3.2.6" evidence="8"/>
<dbReference type="KEGG" id="ipc:IPA_06350"/>
<dbReference type="InterPro" id="IPR003439">
    <property type="entry name" value="ABC_transporter-like_ATP-bd"/>
</dbReference>
<keyword evidence="14" id="KW-1185">Reference proteome</keyword>
<evidence type="ECO:0000256" key="11">
    <source>
        <dbReference type="ARBA" id="ARBA00057369"/>
    </source>
</evidence>
<dbReference type="InterPro" id="IPR003593">
    <property type="entry name" value="AAA+_ATPase"/>
</dbReference>
<evidence type="ECO:0000256" key="9">
    <source>
        <dbReference type="ARBA" id="ARBA00041133"/>
    </source>
</evidence>
<comment type="catalytic activity">
    <reaction evidence="10">
        <text>tungstate(in) + ATP + H2O = tungstate(out) + ADP + phosphate + H(+)</text>
        <dbReference type="Rhea" id="RHEA:35027"/>
        <dbReference type="ChEBI" id="CHEBI:15377"/>
        <dbReference type="ChEBI" id="CHEBI:15378"/>
        <dbReference type="ChEBI" id="CHEBI:30616"/>
        <dbReference type="ChEBI" id="CHEBI:43474"/>
        <dbReference type="ChEBI" id="CHEBI:46502"/>
        <dbReference type="ChEBI" id="CHEBI:456216"/>
        <dbReference type="EC" id="7.3.2.6"/>
    </reaction>
</comment>
<evidence type="ECO:0000256" key="1">
    <source>
        <dbReference type="ARBA" id="ARBA00004236"/>
    </source>
</evidence>
<keyword evidence="3" id="KW-0500">Molybdenum</keyword>
<keyword evidence="2" id="KW-0813">Transport</keyword>
<keyword evidence="5 13" id="KW-0067">ATP-binding</keyword>
<gene>
    <name evidence="13" type="ORF">IPA_06350</name>
</gene>
<dbReference type="InterPro" id="IPR050093">
    <property type="entry name" value="ABC_SmlMolc_Importer"/>
</dbReference>
<comment type="similarity">
    <text evidence="6">Belongs to the ABC transporter superfamily. Sulfate/tungstate importer (TC 3.A.1.6) family.</text>
</comment>
<name>A0A977KB59_9CREN</name>
<dbReference type="FunFam" id="3.40.50.300:FF:000425">
    <property type="entry name" value="Probable ABC transporter, ATP-binding subunit"/>
    <property type="match status" value="1"/>
</dbReference>
<evidence type="ECO:0000313" key="13">
    <source>
        <dbReference type="EMBL" id="UXD21656.1"/>
    </source>
</evidence>
<evidence type="ECO:0000256" key="8">
    <source>
        <dbReference type="ARBA" id="ARBA00039025"/>
    </source>
</evidence>
<dbReference type="GO" id="GO:0005886">
    <property type="term" value="C:plasma membrane"/>
    <property type="evidence" value="ECO:0007669"/>
    <property type="project" value="UniProtKB-SubCell"/>
</dbReference>
<dbReference type="PROSITE" id="PS50893">
    <property type="entry name" value="ABC_TRANSPORTER_2"/>
    <property type="match status" value="1"/>
</dbReference>
<accession>A0A977KB59</accession>
<dbReference type="GO" id="GO:1901238">
    <property type="term" value="F:ABC-type tungstate transporter activity"/>
    <property type="evidence" value="ECO:0007669"/>
    <property type="project" value="UniProtKB-EC"/>
</dbReference>
<evidence type="ECO:0000256" key="3">
    <source>
        <dbReference type="ARBA" id="ARBA00022505"/>
    </source>
</evidence>
<dbReference type="SUPFAM" id="SSF52540">
    <property type="entry name" value="P-loop containing nucleoside triphosphate hydrolases"/>
    <property type="match status" value="1"/>
</dbReference>
<dbReference type="InterPro" id="IPR017871">
    <property type="entry name" value="ABC_transporter-like_CS"/>
</dbReference>
<keyword evidence="4" id="KW-0547">Nucleotide-binding</keyword>
<dbReference type="Proteomes" id="UP001063698">
    <property type="component" value="Chromosome"/>
</dbReference>
<evidence type="ECO:0000256" key="5">
    <source>
        <dbReference type="ARBA" id="ARBA00022840"/>
    </source>
</evidence>
<dbReference type="SUPFAM" id="SSF50331">
    <property type="entry name" value="MOP-like"/>
    <property type="match status" value="1"/>
</dbReference>
<evidence type="ECO:0000256" key="6">
    <source>
        <dbReference type="ARBA" id="ARBA00038307"/>
    </source>
</evidence>
<dbReference type="GO" id="GO:0016887">
    <property type="term" value="F:ATP hydrolysis activity"/>
    <property type="evidence" value="ECO:0007669"/>
    <property type="project" value="InterPro"/>
</dbReference>